<dbReference type="SUPFAM" id="SSF69593">
    <property type="entry name" value="Glycerol-3-phosphate (1)-acyltransferase"/>
    <property type="match status" value="1"/>
</dbReference>
<accession>A0A5B7WZZ4</accession>
<comment type="pathway">
    <text evidence="1">Lipid metabolism.</text>
</comment>
<keyword evidence="2 5" id="KW-0808">Transferase</keyword>
<dbReference type="GO" id="GO:0006654">
    <property type="term" value="P:phosphatidic acid biosynthetic process"/>
    <property type="evidence" value="ECO:0007669"/>
    <property type="project" value="TreeGrafter"/>
</dbReference>
<dbReference type="Pfam" id="PF01553">
    <property type="entry name" value="Acyltransferase"/>
    <property type="match status" value="1"/>
</dbReference>
<evidence type="ECO:0000313" key="6">
    <source>
        <dbReference type="Proteomes" id="UP000309016"/>
    </source>
</evidence>
<dbReference type="OrthoDB" id="9796839at2"/>
<dbReference type="EMBL" id="CP040812">
    <property type="protein sequence ID" value="QCY67933.1"/>
    <property type="molecule type" value="Genomic_DNA"/>
</dbReference>
<dbReference type="InterPro" id="IPR002123">
    <property type="entry name" value="Plipid/glycerol_acylTrfase"/>
</dbReference>
<dbReference type="Proteomes" id="UP000309016">
    <property type="component" value="Chromosome"/>
</dbReference>
<keyword evidence="6" id="KW-1185">Reference proteome</keyword>
<feature type="domain" description="Phospholipid/glycerol acyltransferase" evidence="4">
    <location>
        <begin position="29"/>
        <end position="141"/>
    </location>
</feature>
<evidence type="ECO:0000256" key="2">
    <source>
        <dbReference type="ARBA" id="ARBA00022679"/>
    </source>
</evidence>
<name>A0A5B7WZZ4_9FLAO</name>
<sequence>MRYLYRFIFFRLMGWKLIGTIDPALKKCVVIVAPHTSWFDFLIGLMVRRILRREINFLAKKELFRPPFGWYFRWVGGTPLDRTPNQKKVDAIAEIFEQKEVFRLAMSPEGTRKKTERWKTGFYYIAKAANVPVIRVAFDYAKKQVTFSEPFYPTDDVEEDLRKILKFYDGVQGKVAENF</sequence>
<dbReference type="PANTHER" id="PTHR10434">
    <property type="entry name" value="1-ACYL-SN-GLYCEROL-3-PHOSPHATE ACYLTRANSFERASE"/>
    <property type="match status" value="1"/>
</dbReference>
<dbReference type="SMART" id="SM00563">
    <property type="entry name" value="PlsC"/>
    <property type="match status" value="1"/>
</dbReference>
<dbReference type="PANTHER" id="PTHR10434:SF9">
    <property type="entry name" value="PHOSPHOLIPID_GLYCEROL ACYLTRANSFERASE DOMAIN-CONTAINING PROTEIN"/>
    <property type="match status" value="1"/>
</dbReference>
<organism evidence="5 6">
    <name type="scientific">Antarcticibacterium flavum</name>
    <dbReference type="NCBI Taxonomy" id="2058175"/>
    <lineage>
        <taxon>Bacteria</taxon>
        <taxon>Pseudomonadati</taxon>
        <taxon>Bacteroidota</taxon>
        <taxon>Flavobacteriia</taxon>
        <taxon>Flavobacteriales</taxon>
        <taxon>Flavobacteriaceae</taxon>
        <taxon>Antarcticibacterium</taxon>
    </lineage>
</organism>
<dbReference type="RefSeq" id="WP_139064550.1">
    <property type="nucleotide sequence ID" value="NZ_CP040812.1"/>
</dbReference>
<gene>
    <name evidence="5" type="ORF">FHG64_00160</name>
</gene>
<evidence type="ECO:0000313" key="5">
    <source>
        <dbReference type="EMBL" id="QCY67933.1"/>
    </source>
</evidence>
<dbReference type="GO" id="GO:0003841">
    <property type="term" value="F:1-acylglycerol-3-phosphate O-acyltransferase activity"/>
    <property type="evidence" value="ECO:0007669"/>
    <property type="project" value="TreeGrafter"/>
</dbReference>
<dbReference type="KEGG" id="afla:FHG64_00160"/>
<evidence type="ECO:0000259" key="4">
    <source>
        <dbReference type="SMART" id="SM00563"/>
    </source>
</evidence>
<evidence type="ECO:0000256" key="1">
    <source>
        <dbReference type="ARBA" id="ARBA00005189"/>
    </source>
</evidence>
<dbReference type="AlphaFoldDB" id="A0A5B7WZZ4"/>
<protein>
    <submittedName>
        <fullName evidence="5">Acyltransferase</fullName>
    </submittedName>
</protein>
<reference evidence="5 6" key="1">
    <citation type="submission" date="2019-06" db="EMBL/GenBank/DDBJ databases">
        <title>Complete genome sequence of Antarcticibacterium flavum KCTC 52984T from an Antarctic marine sediment.</title>
        <authorList>
            <person name="Lee Y.M."/>
            <person name="Shin S.C."/>
        </authorList>
    </citation>
    <scope>NUCLEOTIDE SEQUENCE [LARGE SCALE GENOMIC DNA]</scope>
    <source>
        <strain evidence="5 6">KCTC 52984</strain>
    </source>
</reference>
<keyword evidence="3 5" id="KW-0012">Acyltransferase</keyword>
<proteinExistence type="predicted"/>
<evidence type="ECO:0000256" key="3">
    <source>
        <dbReference type="ARBA" id="ARBA00023315"/>
    </source>
</evidence>